<keyword evidence="2" id="KW-0812">Transmembrane</keyword>
<organism evidence="3">
    <name type="scientific">Rodentolepis nana</name>
    <name type="common">Dwarf tapeworm</name>
    <name type="synonym">Hymenolepis nana</name>
    <dbReference type="NCBI Taxonomy" id="102285"/>
    <lineage>
        <taxon>Eukaryota</taxon>
        <taxon>Metazoa</taxon>
        <taxon>Spiralia</taxon>
        <taxon>Lophotrochozoa</taxon>
        <taxon>Platyhelminthes</taxon>
        <taxon>Cestoda</taxon>
        <taxon>Eucestoda</taxon>
        <taxon>Cyclophyllidea</taxon>
        <taxon>Hymenolepididae</taxon>
        <taxon>Rodentolepis</taxon>
    </lineage>
</organism>
<feature type="region of interest" description="Disordered" evidence="1">
    <location>
        <begin position="15"/>
        <end position="55"/>
    </location>
</feature>
<dbReference type="AlphaFoldDB" id="A0A0R3TZ46"/>
<evidence type="ECO:0000256" key="2">
    <source>
        <dbReference type="SAM" id="Phobius"/>
    </source>
</evidence>
<sequence>LHKCLISIHPTTVGFTENQKKNRREQSPVHSSRPPIIPSYQPEQRDHGGFMNPTSSDLERVSYSAMVDESNQTQTTPSPTESSSFMKLLPSNISMFSMILGVLVGLTVLILLIIAFGYRTRRQRAAYARRKALSDQATTDNTTFSDAEKMNQHQRQPTPMNQHVTNFSYHPGSDNGGGGGSGIASTYMPHAMFASENCWPTGLQPVPPGGNYFDEEVQQCAFPPLGRDSGSHGYAQLPISSSHHSGLIYSHQSSTTTMNRSNNQLLPYQTPHNCCPPENFSVGPRICSPAVNSTLSTESDRFSGNASSHPSSFQPIYQPNSGSCVSPHNIRHKSQLNQPLWMGYDECPALTLLDTPLPDNMIQDINGIGNDISNIHPNAMSFESLIEPPDSFKTGPPSIGMPLEAVPPRMAQLRRLEKSINGNGEWNWQEGEFSEH</sequence>
<feature type="compositionally biased region" description="Basic and acidic residues" evidence="1">
    <location>
        <begin position="18"/>
        <end position="27"/>
    </location>
</feature>
<reference evidence="3" key="1">
    <citation type="submission" date="2017-02" db="UniProtKB">
        <authorList>
            <consortium name="WormBaseParasite"/>
        </authorList>
    </citation>
    <scope>IDENTIFICATION</scope>
</reference>
<name>A0A0R3TZ46_RODNA</name>
<proteinExistence type="predicted"/>
<keyword evidence="2" id="KW-1133">Transmembrane helix</keyword>
<protein>
    <submittedName>
        <fullName evidence="3">Discoidin domain receptor</fullName>
    </submittedName>
</protein>
<evidence type="ECO:0000256" key="1">
    <source>
        <dbReference type="SAM" id="MobiDB-lite"/>
    </source>
</evidence>
<dbReference type="STRING" id="102285.A0A0R3TZ46"/>
<dbReference type="WBParaSite" id="HNAJ_0001314501-mRNA-1">
    <property type="protein sequence ID" value="HNAJ_0001314501-mRNA-1"/>
    <property type="gene ID" value="HNAJ_0001314501"/>
</dbReference>
<feature type="transmembrane region" description="Helical" evidence="2">
    <location>
        <begin position="93"/>
        <end position="118"/>
    </location>
</feature>
<evidence type="ECO:0000313" key="3">
    <source>
        <dbReference type="WBParaSite" id="HNAJ_0001314501-mRNA-1"/>
    </source>
</evidence>
<accession>A0A0R3TZ46</accession>
<keyword evidence="2" id="KW-0472">Membrane</keyword>